<name>A0ACD3AV16_9AGAR</name>
<accession>A0ACD3AV16</accession>
<organism evidence="1 2">
    <name type="scientific">Pluteus cervinus</name>
    <dbReference type="NCBI Taxonomy" id="181527"/>
    <lineage>
        <taxon>Eukaryota</taxon>
        <taxon>Fungi</taxon>
        <taxon>Dikarya</taxon>
        <taxon>Basidiomycota</taxon>
        <taxon>Agaricomycotina</taxon>
        <taxon>Agaricomycetes</taxon>
        <taxon>Agaricomycetidae</taxon>
        <taxon>Agaricales</taxon>
        <taxon>Pluteineae</taxon>
        <taxon>Pluteaceae</taxon>
        <taxon>Pluteus</taxon>
    </lineage>
</organism>
<protein>
    <submittedName>
        <fullName evidence="1">Uncharacterized protein</fullName>
    </submittedName>
</protein>
<sequence>MPDPTLPPEIEEIIFINALKLKSDGENALNLLLVARRIHAWLMQVLIETISIAFKSDRVLSPLKYPFRWDISTLERYGVHTRYFFIWDSDFRRGGAKPAQYFSLCPNITNLVLWCDSDLDQADVESLSFLPLTHLSVNLERLPEPTAKVIELYSRITHLELLDGFDLETGPTIIQCFTSLTHIAVPECHRHNQDIVPFLVGNIPTLQILIVSIGGDAIGLKELNFEVDHPGVVGVSFKIDSQVEDWLLDVQEGRGMWGFADEAVRERKGVQGGVKKDIEP</sequence>
<proteinExistence type="predicted"/>
<evidence type="ECO:0000313" key="1">
    <source>
        <dbReference type="EMBL" id="TFK69583.1"/>
    </source>
</evidence>
<dbReference type="Proteomes" id="UP000308600">
    <property type="component" value="Unassembled WGS sequence"/>
</dbReference>
<reference evidence="1 2" key="1">
    <citation type="journal article" date="2019" name="Nat. Ecol. Evol.">
        <title>Megaphylogeny resolves global patterns of mushroom evolution.</title>
        <authorList>
            <person name="Varga T."/>
            <person name="Krizsan K."/>
            <person name="Foldi C."/>
            <person name="Dima B."/>
            <person name="Sanchez-Garcia M."/>
            <person name="Sanchez-Ramirez S."/>
            <person name="Szollosi G.J."/>
            <person name="Szarkandi J.G."/>
            <person name="Papp V."/>
            <person name="Albert L."/>
            <person name="Andreopoulos W."/>
            <person name="Angelini C."/>
            <person name="Antonin V."/>
            <person name="Barry K.W."/>
            <person name="Bougher N.L."/>
            <person name="Buchanan P."/>
            <person name="Buyck B."/>
            <person name="Bense V."/>
            <person name="Catcheside P."/>
            <person name="Chovatia M."/>
            <person name="Cooper J."/>
            <person name="Damon W."/>
            <person name="Desjardin D."/>
            <person name="Finy P."/>
            <person name="Geml J."/>
            <person name="Haridas S."/>
            <person name="Hughes K."/>
            <person name="Justo A."/>
            <person name="Karasinski D."/>
            <person name="Kautmanova I."/>
            <person name="Kiss B."/>
            <person name="Kocsube S."/>
            <person name="Kotiranta H."/>
            <person name="LaButti K.M."/>
            <person name="Lechner B.E."/>
            <person name="Liimatainen K."/>
            <person name="Lipzen A."/>
            <person name="Lukacs Z."/>
            <person name="Mihaltcheva S."/>
            <person name="Morgado L.N."/>
            <person name="Niskanen T."/>
            <person name="Noordeloos M.E."/>
            <person name="Ohm R.A."/>
            <person name="Ortiz-Santana B."/>
            <person name="Ovrebo C."/>
            <person name="Racz N."/>
            <person name="Riley R."/>
            <person name="Savchenko A."/>
            <person name="Shiryaev A."/>
            <person name="Soop K."/>
            <person name="Spirin V."/>
            <person name="Szebenyi C."/>
            <person name="Tomsovsky M."/>
            <person name="Tulloss R.E."/>
            <person name="Uehling J."/>
            <person name="Grigoriev I.V."/>
            <person name="Vagvolgyi C."/>
            <person name="Papp T."/>
            <person name="Martin F.M."/>
            <person name="Miettinen O."/>
            <person name="Hibbett D.S."/>
            <person name="Nagy L.G."/>
        </authorList>
    </citation>
    <scope>NUCLEOTIDE SEQUENCE [LARGE SCALE GENOMIC DNA]</scope>
    <source>
        <strain evidence="1 2">NL-1719</strain>
    </source>
</reference>
<dbReference type="EMBL" id="ML208328">
    <property type="protein sequence ID" value="TFK69583.1"/>
    <property type="molecule type" value="Genomic_DNA"/>
</dbReference>
<evidence type="ECO:0000313" key="2">
    <source>
        <dbReference type="Proteomes" id="UP000308600"/>
    </source>
</evidence>
<keyword evidence="2" id="KW-1185">Reference proteome</keyword>
<gene>
    <name evidence="1" type="ORF">BDN72DRAFT_608253</name>
</gene>